<sequence length="152" mass="17027">MTVNKKEYYNWQTATKIDGVRFGGKASPNVEAFKDHLLKRYGGVSVGIVNKREIRGGGSLSTHYYGAALDWRYPTRAASKLAMKELVNNSKEYGIQMIVDYVGCVIWTPVKGWHKATPNAHGLGQSWAAWLHIETTKTMWGTKSPLVNRIPT</sequence>
<dbReference type="EMBL" id="LR796566">
    <property type="protein sequence ID" value="CAB4152073.1"/>
    <property type="molecule type" value="Genomic_DNA"/>
</dbReference>
<protein>
    <submittedName>
        <fullName evidence="1">Uncharacterized protein</fullName>
    </submittedName>
</protein>
<name>A0A6J5N411_9CAUD</name>
<proteinExistence type="predicted"/>
<gene>
    <name evidence="1" type="ORF">UFOVP587_49</name>
</gene>
<accession>A0A6J5N411</accession>
<evidence type="ECO:0000313" key="1">
    <source>
        <dbReference type="EMBL" id="CAB4152073.1"/>
    </source>
</evidence>
<organism evidence="1">
    <name type="scientific">uncultured Caudovirales phage</name>
    <dbReference type="NCBI Taxonomy" id="2100421"/>
    <lineage>
        <taxon>Viruses</taxon>
        <taxon>Duplodnaviria</taxon>
        <taxon>Heunggongvirae</taxon>
        <taxon>Uroviricota</taxon>
        <taxon>Caudoviricetes</taxon>
        <taxon>Peduoviridae</taxon>
        <taxon>Maltschvirus</taxon>
        <taxon>Maltschvirus maltsch</taxon>
    </lineage>
</organism>
<reference evidence="1" key="1">
    <citation type="submission" date="2020-04" db="EMBL/GenBank/DDBJ databases">
        <authorList>
            <person name="Chiriac C."/>
            <person name="Salcher M."/>
            <person name="Ghai R."/>
            <person name="Kavagutti S V."/>
        </authorList>
    </citation>
    <scope>NUCLEOTIDE SEQUENCE</scope>
</reference>